<dbReference type="AlphaFoldDB" id="A0A645ASL7"/>
<feature type="transmembrane region" description="Helical" evidence="1">
    <location>
        <begin position="47"/>
        <end position="71"/>
    </location>
</feature>
<feature type="transmembrane region" description="Helical" evidence="1">
    <location>
        <begin position="12"/>
        <end position="35"/>
    </location>
</feature>
<accession>A0A645ASL7</accession>
<protein>
    <recommendedName>
        <fullName evidence="3">ECF transporter S component</fullName>
    </recommendedName>
</protein>
<feature type="transmembrane region" description="Helical" evidence="1">
    <location>
        <begin position="125"/>
        <end position="146"/>
    </location>
</feature>
<dbReference type="Gene3D" id="1.10.1760.20">
    <property type="match status" value="1"/>
</dbReference>
<dbReference type="InterPro" id="IPR009825">
    <property type="entry name" value="ECF_substrate-spec-like"/>
</dbReference>
<keyword evidence="1" id="KW-0812">Transmembrane</keyword>
<dbReference type="EMBL" id="VSSQ01014535">
    <property type="protein sequence ID" value="MPM53863.1"/>
    <property type="molecule type" value="Genomic_DNA"/>
</dbReference>
<proteinExistence type="predicted"/>
<evidence type="ECO:0000256" key="1">
    <source>
        <dbReference type="SAM" id="Phobius"/>
    </source>
</evidence>
<evidence type="ECO:0000313" key="2">
    <source>
        <dbReference type="EMBL" id="MPM53863.1"/>
    </source>
</evidence>
<feature type="transmembrane region" description="Helical" evidence="1">
    <location>
        <begin position="102"/>
        <end position="119"/>
    </location>
</feature>
<comment type="caution">
    <text evidence="2">The sequence shown here is derived from an EMBL/GenBank/DDBJ whole genome shotgun (WGS) entry which is preliminary data.</text>
</comment>
<dbReference type="GO" id="GO:0016020">
    <property type="term" value="C:membrane"/>
    <property type="evidence" value="ECO:0007669"/>
    <property type="project" value="InterPro"/>
</dbReference>
<dbReference type="Pfam" id="PF07155">
    <property type="entry name" value="ECF-ribofla_trS"/>
    <property type="match status" value="1"/>
</dbReference>
<feature type="transmembrane region" description="Helical" evidence="1">
    <location>
        <begin position="158"/>
        <end position="178"/>
    </location>
</feature>
<name>A0A645ASL7_9ZZZZ</name>
<sequence length="243" mass="24755">MKKKALSVHPAVLAVWSAVLAVASLLPSIPIIGLGSSFSVSTGLYPLAGMFFGPIPGAVCAAIGAALGMLIAPHTAWMGMATFLIGTVSAFAAGCVSRGKTFVIPVGILAVCGGLWFTFEIGRAAPMFPVVFYGFGVLACVAGGFLAKKNLTGGNMALKIVSVWLCAVAGMVTTASWANLVTLVLFQTPATVWNVLVFTSPVERACFAVGTTIIGVPLLVGLPKTGIAVGPPSLEGDEAELPM</sequence>
<keyword evidence="1" id="KW-1133">Transmembrane helix</keyword>
<reference evidence="2" key="1">
    <citation type="submission" date="2019-08" db="EMBL/GenBank/DDBJ databases">
        <authorList>
            <person name="Kucharzyk K."/>
            <person name="Murdoch R.W."/>
            <person name="Higgins S."/>
            <person name="Loffler F."/>
        </authorList>
    </citation>
    <scope>NUCLEOTIDE SEQUENCE</scope>
</reference>
<organism evidence="2">
    <name type="scientific">bioreactor metagenome</name>
    <dbReference type="NCBI Taxonomy" id="1076179"/>
    <lineage>
        <taxon>unclassified sequences</taxon>
        <taxon>metagenomes</taxon>
        <taxon>ecological metagenomes</taxon>
    </lineage>
</organism>
<gene>
    <name evidence="2" type="ORF">SDC9_100633</name>
</gene>
<keyword evidence="1" id="KW-0472">Membrane</keyword>
<evidence type="ECO:0008006" key="3">
    <source>
        <dbReference type="Google" id="ProtNLM"/>
    </source>
</evidence>